<evidence type="ECO:0000313" key="3">
    <source>
        <dbReference type="Proteomes" id="UP000254082"/>
    </source>
</evidence>
<dbReference type="EMBL" id="UHFA01000002">
    <property type="protein sequence ID" value="SUN36607.1"/>
    <property type="molecule type" value="Genomic_DNA"/>
</dbReference>
<evidence type="ECO:0000313" key="2">
    <source>
        <dbReference type="EMBL" id="SUN36607.1"/>
    </source>
</evidence>
<organism evidence="2 3">
    <name type="scientific">Streptococcus downei MFe28</name>
    <dbReference type="NCBI Taxonomy" id="764290"/>
    <lineage>
        <taxon>Bacteria</taxon>
        <taxon>Bacillati</taxon>
        <taxon>Bacillota</taxon>
        <taxon>Bacilli</taxon>
        <taxon>Lactobacillales</taxon>
        <taxon>Streptococcaceae</taxon>
        <taxon>Streptococcus</taxon>
    </lineage>
</organism>
<dbReference type="NCBIfam" id="NF010209">
    <property type="entry name" value="PRK13676.1-1"/>
    <property type="match status" value="1"/>
</dbReference>
<dbReference type="Gene3D" id="1.20.1500.10">
    <property type="entry name" value="YheA/YmcA-like"/>
    <property type="match status" value="1"/>
</dbReference>
<protein>
    <recommendedName>
        <fullName evidence="1">UPF0342 protein NCTC11391_01604</fullName>
    </recommendedName>
</protein>
<dbReference type="Proteomes" id="UP000254082">
    <property type="component" value="Unassembled WGS sequence"/>
</dbReference>
<dbReference type="AlphaFoldDB" id="A0A380JEN3"/>
<dbReference type="HAMAP" id="MF_01526">
    <property type="entry name" value="UPF0342"/>
    <property type="match status" value="1"/>
</dbReference>
<keyword evidence="3" id="KW-1185">Reference proteome</keyword>
<proteinExistence type="inferred from homology"/>
<gene>
    <name evidence="2" type="ORF">NCTC11391_01604</name>
</gene>
<dbReference type="RefSeq" id="WP_002997846.1">
    <property type="nucleotide sequence ID" value="NZ_UHFA01000002.1"/>
</dbReference>
<accession>A0A380JEN3</accession>
<sequence>MTTNIYDLANELERGIRALPEYQTLVEKKAKIDADPEAKNLFSEFTSFQEGLYQAMQAGQIPSQDEQKKMQELGQKIEANPILKAYIEAQQALSVYLSDIEKIVFGPLAELNK</sequence>
<dbReference type="SUPFAM" id="SSF158622">
    <property type="entry name" value="YheA/YmcA-like"/>
    <property type="match status" value="1"/>
</dbReference>
<dbReference type="InterPro" id="IPR023378">
    <property type="entry name" value="YheA/YmcA-like_dom_sf"/>
</dbReference>
<comment type="similarity">
    <text evidence="1">Belongs to the UPF0342 family.</text>
</comment>
<dbReference type="OrthoDB" id="9811402at2"/>
<dbReference type="Pfam" id="PF06133">
    <property type="entry name" value="Com_YlbF"/>
    <property type="match status" value="1"/>
</dbReference>
<dbReference type="InterPro" id="IPR010368">
    <property type="entry name" value="Com_YlbF"/>
</dbReference>
<evidence type="ECO:0000256" key="1">
    <source>
        <dbReference type="HAMAP-Rule" id="MF_01526"/>
    </source>
</evidence>
<reference evidence="2 3" key="1">
    <citation type="submission" date="2018-06" db="EMBL/GenBank/DDBJ databases">
        <authorList>
            <consortium name="Pathogen Informatics"/>
            <person name="Doyle S."/>
        </authorList>
    </citation>
    <scope>NUCLEOTIDE SEQUENCE [LARGE SCALE GENOMIC DNA]</scope>
    <source>
        <strain evidence="3">NCTC 11391</strain>
    </source>
</reference>
<name>A0A380JEN3_STRDO</name>